<dbReference type="EMBL" id="QWVT01000001">
    <property type="protein sequence ID" value="RID88994.1"/>
    <property type="molecule type" value="Genomic_DNA"/>
</dbReference>
<evidence type="ECO:0000313" key="2">
    <source>
        <dbReference type="Proteomes" id="UP000265816"/>
    </source>
</evidence>
<dbReference type="PROSITE" id="PS51257">
    <property type="entry name" value="PROKAR_LIPOPROTEIN"/>
    <property type="match status" value="1"/>
</dbReference>
<reference evidence="1 2" key="1">
    <citation type="submission" date="2018-08" db="EMBL/GenBank/DDBJ databases">
        <title>Bacillus jemisoniae sp. nov., Bacillus chryseoplanitiae sp. nov., Bacillus resnikiae sp. nov., and Bacillus frankliniae sp. nov., isolated from Viking spacecraft and associated surfaces.</title>
        <authorList>
            <person name="Seuylemezian A."/>
            <person name="Vaishampayan P."/>
        </authorList>
    </citation>
    <scope>NUCLEOTIDE SEQUENCE [LARGE SCALE GENOMIC DNA]</scope>
    <source>
        <strain evidence="1 2">JJ-247</strain>
    </source>
</reference>
<dbReference type="NCBIfam" id="NF038310">
    <property type="entry name" value="lysogeny_AimR"/>
    <property type="match status" value="1"/>
</dbReference>
<keyword evidence="2" id="KW-1185">Reference proteome</keyword>
<organism evidence="1 2">
    <name type="scientific">Mesobacillus zeae</name>
    <dbReference type="NCBI Taxonomy" id="1917180"/>
    <lineage>
        <taxon>Bacteria</taxon>
        <taxon>Bacillati</taxon>
        <taxon>Bacillota</taxon>
        <taxon>Bacilli</taxon>
        <taxon>Bacillales</taxon>
        <taxon>Bacillaceae</taxon>
        <taxon>Mesobacillus</taxon>
    </lineage>
</organism>
<evidence type="ECO:0000313" key="1">
    <source>
        <dbReference type="EMBL" id="RID88994.1"/>
    </source>
</evidence>
<dbReference type="OrthoDB" id="2943932at2"/>
<accession>A0A398BHA4</accession>
<proteinExistence type="predicted"/>
<dbReference type="InterPro" id="IPR047705">
    <property type="entry name" value="AimR-like"/>
</dbReference>
<dbReference type="AlphaFoldDB" id="A0A398BHA4"/>
<dbReference type="RefSeq" id="WP_119110906.1">
    <property type="nucleotide sequence ID" value="NZ_CBCSEO010000001.1"/>
</dbReference>
<protein>
    <recommendedName>
        <fullName evidence="3">Prophage helix-turn-helix protein</fullName>
    </recommendedName>
</protein>
<sequence length="404" mass="46291">MHSVLTKVLDMIESRDDLNFNTVAGMIGCTKQELSNMRTNGCSFRKLLRLSYVLTPENQKEVMYDWCMKLNTTEAIKQGFEYASITRNKKLLHGLLETHKEDRGELSKYVAVYTVLLDFYNNKISAGDILDRIEKVGKTKGELLILVEIIKCYNYYFAGKYHLMLETAKEAEKSVYKLGSRQQFIKECYIHRLAEVLGHVSLLLNDRETARYYANLIINADICAKTVSGAYYIVGMTFLNEGSIKAVEYLRTRYEIACTIGEQDIESNARRDLDFAKIYLNIQLDADADPLLRKLQEQKASEFELNTIKEATYCEGDDDLLILIRAAAKKSITKMNECRKKFFNDAKYFFASLAAQEVKNLGEQSAMIDEFIEFKINTKGDVLFEENFIGSFTSYHDGGWTLSA</sequence>
<gene>
    <name evidence="1" type="ORF">D1970_00390</name>
</gene>
<comment type="caution">
    <text evidence="1">The sequence shown here is derived from an EMBL/GenBank/DDBJ whole genome shotgun (WGS) entry which is preliminary data.</text>
</comment>
<dbReference type="Proteomes" id="UP000265816">
    <property type="component" value="Unassembled WGS sequence"/>
</dbReference>
<evidence type="ECO:0008006" key="3">
    <source>
        <dbReference type="Google" id="ProtNLM"/>
    </source>
</evidence>
<dbReference type="Pfam" id="PF22871">
    <property type="entry name" value="AimR"/>
    <property type="match status" value="1"/>
</dbReference>
<name>A0A398BHA4_9BACI</name>